<accession>E3RP00</accession>
<gene>
    <name evidence="1" type="ORF">PTT_10331</name>
</gene>
<reference evidence="1 2" key="1">
    <citation type="journal article" date="2010" name="Genome Biol.">
        <title>A first genome assembly of the barley fungal pathogen Pyrenophora teres f. teres.</title>
        <authorList>
            <person name="Ellwood S.R."/>
            <person name="Liu Z."/>
            <person name="Syme R.A."/>
            <person name="Lai Z."/>
            <person name="Hane J.K."/>
            <person name="Keiper F."/>
            <person name="Moffat C.S."/>
            <person name="Oliver R.P."/>
            <person name="Friesen T.L."/>
        </authorList>
    </citation>
    <scope>NUCLEOTIDE SEQUENCE [LARGE SCALE GENOMIC DNA]</scope>
    <source>
        <strain evidence="1 2">0-1</strain>
    </source>
</reference>
<protein>
    <submittedName>
        <fullName evidence="1">Uncharacterized protein</fullName>
    </submittedName>
</protein>
<name>E3RP00_PYRTT</name>
<dbReference type="KEGG" id="pte:PTT_10331"/>
<evidence type="ECO:0000313" key="1">
    <source>
        <dbReference type="EMBL" id="EFQ92541.1"/>
    </source>
</evidence>
<proteinExistence type="predicted"/>
<keyword evidence="2" id="KW-1185">Reference proteome</keyword>
<dbReference type="OrthoDB" id="3746201at2759"/>
<organism evidence="2">
    <name type="scientific">Pyrenophora teres f. teres (strain 0-1)</name>
    <name type="common">Barley net blotch fungus</name>
    <name type="synonym">Drechslera teres f. teres</name>
    <dbReference type="NCBI Taxonomy" id="861557"/>
    <lineage>
        <taxon>Eukaryota</taxon>
        <taxon>Fungi</taxon>
        <taxon>Dikarya</taxon>
        <taxon>Ascomycota</taxon>
        <taxon>Pezizomycotina</taxon>
        <taxon>Dothideomycetes</taxon>
        <taxon>Pleosporomycetidae</taxon>
        <taxon>Pleosporales</taxon>
        <taxon>Pleosporineae</taxon>
        <taxon>Pleosporaceae</taxon>
        <taxon>Pyrenophora</taxon>
    </lineage>
</organism>
<dbReference type="HOGENOM" id="CLU_2134839_0_0_1"/>
<dbReference type="EMBL" id="GL534276">
    <property type="protein sequence ID" value="EFQ92541.1"/>
    <property type="molecule type" value="Genomic_DNA"/>
</dbReference>
<dbReference type="AlphaFoldDB" id="E3RP00"/>
<sequence>MADNTRGVQSVQKHIGFNLCLSQYTATDMERRTTLNRALAADAAQGVELIFQTKSHLVREEVLRRIQKGIKALPFAATLSPDTLEAARVLLRAGAHPLDPAFEDMNILQFAAY</sequence>
<evidence type="ECO:0000313" key="2">
    <source>
        <dbReference type="Proteomes" id="UP000001067"/>
    </source>
</evidence>
<dbReference type="Proteomes" id="UP000001067">
    <property type="component" value="Unassembled WGS sequence"/>
</dbReference>